<dbReference type="Pfam" id="PF02625">
    <property type="entry name" value="XdhC_CoxI"/>
    <property type="match status" value="1"/>
</dbReference>
<reference evidence="3" key="1">
    <citation type="submission" date="2012-02" db="EMBL/GenBank/DDBJ databases">
        <title>Whole genome shotgun sequence of Gordonia otitidis NBRC 100426.</title>
        <authorList>
            <person name="Yoshida I."/>
            <person name="Hosoyama A."/>
            <person name="Tsuchikane K."/>
            <person name="Katsumata H."/>
            <person name="Yamazaki S."/>
            <person name="Fujita N."/>
        </authorList>
    </citation>
    <scope>NUCLEOTIDE SEQUENCE [LARGE SCALE GENOMIC DNA]</scope>
    <source>
        <strain evidence="3">NBRC 100426</strain>
    </source>
</reference>
<dbReference type="PANTHER" id="PTHR30388:SF4">
    <property type="entry name" value="MOLYBDENUM COFACTOR INSERTION CHAPERONE PAOD"/>
    <property type="match status" value="1"/>
</dbReference>
<evidence type="ECO:0000313" key="4">
    <source>
        <dbReference type="Proteomes" id="UP000005038"/>
    </source>
</evidence>
<accession>H5TMV7</accession>
<evidence type="ECO:0000259" key="2">
    <source>
        <dbReference type="Pfam" id="PF13478"/>
    </source>
</evidence>
<dbReference type="Gene3D" id="3.40.50.720">
    <property type="entry name" value="NAD(P)-binding Rossmann-like Domain"/>
    <property type="match status" value="1"/>
</dbReference>
<dbReference type="Pfam" id="PF13478">
    <property type="entry name" value="XdhC_C"/>
    <property type="match status" value="1"/>
</dbReference>
<feature type="domain" description="XdhC- CoxI" evidence="1">
    <location>
        <begin position="26"/>
        <end position="89"/>
    </location>
</feature>
<evidence type="ECO:0000259" key="1">
    <source>
        <dbReference type="Pfam" id="PF02625"/>
    </source>
</evidence>
<keyword evidence="4" id="KW-1185">Reference proteome</keyword>
<dbReference type="AlphaFoldDB" id="H5TMV7"/>
<dbReference type="InterPro" id="IPR027051">
    <property type="entry name" value="XdhC_Rossmann_dom"/>
</dbReference>
<dbReference type="PANTHER" id="PTHR30388">
    <property type="entry name" value="ALDEHYDE OXIDOREDUCTASE MOLYBDENUM COFACTOR ASSEMBLY PROTEIN"/>
    <property type="match status" value="1"/>
</dbReference>
<organism evidence="3 4">
    <name type="scientific">Gordonia otitidis (strain DSM 44809 / CCUG 52243 / JCM 12355 / NBRC 100426 / IFM 10032)</name>
    <dbReference type="NCBI Taxonomy" id="1108044"/>
    <lineage>
        <taxon>Bacteria</taxon>
        <taxon>Bacillati</taxon>
        <taxon>Actinomycetota</taxon>
        <taxon>Actinomycetes</taxon>
        <taxon>Mycobacteriales</taxon>
        <taxon>Gordoniaceae</taxon>
        <taxon>Gordonia</taxon>
    </lineage>
</organism>
<feature type="domain" description="XdhC Rossmann" evidence="2">
    <location>
        <begin position="207"/>
        <end position="354"/>
    </location>
</feature>
<dbReference type="EMBL" id="BAFB01000123">
    <property type="protein sequence ID" value="GAB34815.1"/>
    <property type="molecule type" value="Genomic_DNA"/>
</dbReference>
<dbReference type="Proteomes" id="UP000005038">
    <property type="component" value="Unassembled WGS sequence"/>
</dbReference>
<protein>
    <recommendedName>
        <fullName evidence="5">Xanthine dehydrogenase accessory factor</fullName>
    </recommendedName>
</protein>
<comment type="caution">
    <text evidence="3">The sequence shown here is derived from an EMBL/GenBank/DDBJ whole genome shotgun (WGS) entry which is preliminary data.</text>
</comment>
<name>H5TMV7_GORO1</name>
<dbReference type="InterPro" id="IPR003777">
    <property type="entry name" value="XdhC_CoxI"/>
</dbReference>
<dbReference type="STRING" id="1108044.GOOTI_123_00290"/>
<dbReference type="InterPro" id="IPR052698">
    <property type="entry name" value="MoCofactor_Util/Proc"/>
</dbReference>
<gene>
    <name evidence="3" type="ORF">GOOTI_123_00290</name>
</gene>
<sequence>MAQRRIDADTGTMRDVLARMLDGLSRGPVALARIISTSGPTPRGVGAAMVVTADGEVIGSISGGCVESALVHTCTAVLDDGEAVVEHFGIADADGIEIGLTCGGTLDVLVERVDALRRPAVQQLVGHLAADRRVAWATTLAAAPEWHFVTSPTSPPWRRLDRDVADLLASGRSGIIGVDDCDEPPGEPFEGSRPRTFVHTFAAPPRLILVGANDFVRATCGVGRALGYRVTVVDARPVFATRARFPDADEIVVDWPHRYLESEIRSGAVDATTAVCVMTHDPKFDVPTLRVALAGTDVGFVGALGSRRTVTDRNSRLVESGVTAAQLARLRSPLGLDLGGHTPAEVAVSIAAQLIAERHDASTRALHTTSGPLHR</sequence>
<proteinExistence type="predicted"/>
<evidence type="ECO:0008006" key="5">
    <source>
        <dbReference type="Google" id="ProtNLM"/>
    </source>
</evidence>
<evidence type="ECO:0000313" key="3">
    <source>
        <dbReference type="EMBL" id="GAB34815.1"/>
    </source>
</evidence>